<reference evidence="8" key="1">
    <citation type="submission" date="2022-01" db="EMBL/GenBank/DDBJ databases">
        <authorList>
            <person name="King R."/>
        </authorList>
    </citation>
    <scope>NUCLEOTIDE SEQUENCE</scope>
</reference>
<evidence type="ECO:0000256" key="6">
    <source>
        <dbReference type="SAM" id="MobiDB-lite"/>
    </source>
</evidence>
<organism evidence="8 9">
    <name type="scientific">Ceutorhynchus assimilis</name>
    <name type="common">cabbage seed weevil</name>
    <dbReference type="NCBI Taxonomy" id="467358"/>
    <lineage>
        <taxon>Eukaryota</taxon>
        <taxon>Metazoa</taxon>
        <taxon>Ecdysozoa</taxon>
        <taxon>Arthropoda</taxon>
        <taxon>Hexapoda</taxon>
        <taxon>Insecta</taxon>
        <taxon>Pterygota</taxon>
        <taxon>Neoptera</taxon>
        <taxon>Endopterygota</taxon>
        <taxon>Coleoptera</taxon>
        <taxon>Polyphaga</taxon>
        <taxon>Cucujiformia</taxon>
        <taxon>Curculionidae</taxon>
        <taxon>Ceutorhynchinae</taxon>
        <taxon>Ceutorhynchus</taxon>
    </lineage>
</organism>
<dbReference type="InterPro" id="IPR028002">
    <property type="entry name" value="Myb_DNA-bind_5"/>
</dbReference>
<feature type="domain" description="Myb/SANT-like DNA-binding" evidence="7">
    <location>
        <begin position="26"/>
        <end position="93"/>
    </location>
</feature>
<comment type="subunit">
    <text evidence="1">Self-associates forming complexes of several hundred monomers.</text>
</comment>
<dbReference type="Proteomes" id="UP001152799">
    <property type="component" value="Chromosome 6"/>
</dbReference>
<feature type="region of interest" description="Disordered" evidence="6">
    <location>
        <begin position="212"/>
        <end position="242"/>
    </location>
</feature>
<dbReference type="EMBL" id="OU892282">
    <property type="protein sequence ID" value="CAG9770465.1"/>
    <property type="molecule type" value="Genomic_DNA"/>
</dbReference>
<sequence length="286" mass="32823">MYDCLKLIGLHRQLLLLLYLKMRVRPEHWALLLQMCEKNPEIITDKFKGPGKAKVHAVWEQVTQELNGLGFGKKSAYHWRKTLIDWKCKTKNKAGGINRKRKVNDDKTVHYVSVPLSEYEKKLLSLMGTTSNGNDVQKMGFKKINQSWEEEEEHLTLIVHSDDSSELPPSIEESFDVRDRKPNEHDYNALTYPTSAEDDYCKVKISSDVIKPSTDDHNYNRPTCSTGIKRPPKRQKVRPRQGVKVSNRLTVLSQKTLQTLKNIDKNTQSIAESLKVIADAIKAPVQ</sequence>
<protein>
    <recommendedName>
        <fullName evidence="2">Regulatory protein zeste</fullName>
    </recommendedName>
</protein>
<evidence type="ECO:0000256" key="1">
    <source>
        <dbReference type="ARBA" id="ARBA00011764"/>
    </source>
</evidence>
<dbReference type="Pfam" id="PF13873">
    <property type="entry name" value="Myb_DNA-bind_5"/>
    <property type="match status" value="1"/>
</dbReference>
<keyword evidence="9" id="KW-1185">Reference proteome</keyword>
<evidence type="ECO:0000259" key="7">
    <source>
        <dbReference type="Pfam" id="PF13873"/>
    </source>
</evidence>
<keyword evidence="4" id="KW-0804">Transcription</keyword>
<dbReference type="OrthoDB" id="6771133at2759"/>
<evidence type="ECO:0000256" key="2">
    <source>
        <dbReference type="ARBA" id="ARBA00016807"/>
    </source>
</evidence>
<evidence type="ECO:0000313" key="9">
    <source>
        <dbReference type="Proteomes" id="UP001152799"/>
    </source>
</evidence>
<keyword evidence="3" id="KW-0805">Transcription regulation</keyword>
<evidence type="ECO:0000256" key="4">
    <source>
        <dbReference type="ARBA" id="ARBA00023163"/>
    </source>
</evidence>
<feature type="compositionally biased region" description="Basic residues" evidence="6">
    <location>
        <begin position="230"/>
        <end position="241"/>
    </location>
</feature>
<evidence type="ECO:0000256" key="5">
    <source>
        <dbReference type="ARBA" id="ARBA00025466"/>
    </source>
</evidence>
<gene>
    <name evidence="8" type="ORF">CEUTPL_LOCUS10917</name>
</gene>
<dbReference type="AlphaFoldDB" id="A0A9N9QHC6"/>
<name>A0A9N9QHC6_9CUCU</name>
<evidence type="ECO:0000313" key="8">
    <source>
        <dbReference type="EMBL" id="CAG9770465.1"/>
    </source>
</evidence>
<proteinExistence type="predicted"/>
<evidence type="ECO:0000256" key="3">
    <source>
        <dbReference type="ARBA" id="ARBA00023015"/>
    </source>
</evidence>
<comment type="function">
    <text evidence="5">Involved in transvection phenomena (= synapsis-dependent gene expression), where the synaptic pairing of chromosomes carrying genes with which zeste interacts influences the expression of these genes. Zeste binds to DNA and stimulates transcription from a nearby promoter.</text>
</comment>
<accession>A0A9N9QHC6</accession>